<dbReference type="EMBL" id="LCDD01000006">
    <property type="protein sequence ID" value="KKS47307.1"/>
    <property type="molecule type" value="Genomic_DNA"/>
</dbReference>
<keyword evidence="1" id="KW-1133">Transmembrane helix</keyword>
<accession>A0A0G0ZF05</accession>
<sequence length="376" mass="42863">METERKVGTHNGNLRVLDRLKKISWRRWGQAVGMFALVCAYLAAAPDLEDLAMNGVIPGNTGPAPLAGEICDQELLAAVETNKITNKSQIVLFDLSEGWREREPIRLNEIFPDTQLDKAEHPVVENDNCGVIFSSRNSLWRWRHTTVKNSLTEILGEQKINQGIEEVMMGQKNKISRSIFASKHWPEEDKQASGLEPEVSNIYQIVISPYNPDLVSFSLTVANFLNSQPQFFTYDTNRKIISYYVQGQEIDTNDEGSTFRNTGKYLQFHDLLAGGYFTMDVNNSVFNPQNPQFCGPRMLFTAINSDIKRRAIYQTNWRLDDPNLIVMGDDFACRDRNRIVLEDNGNLFLFNIKNRNKSTIIDKSLYSYSEPDMASP</sequence>
<organism evidence="2 3">
    <name type="scientific">Candidatus Gottesmanbacteria bacterium GW2011_GWA2_42_18</name>
    <dbReference type="NCBI Taxonomy" id="1618442"/>
    <lineage>
        <taxon>Bacteria</taxon>
        <taxon>Candidatus Gottesmaniibacteriota</taxon>
    </lineage>
</organism>
<comment type="caution">
    <text evidence="2">The sequence shown here is derived from an EMBL/GenBank/DDBJ whole genome shotgun (WGS) entry which is preliminary data.</text>
</comment>
<name>A0A0G0ZF05_9BACT</name>
<proteinExistence type="predicted"/>
<keyword evidence="1" id="KW-0812">Transmembrane</keyword>
<evidence type="ECO:0000256" key="1">
    <source>
        <dbReference type="SAM" id="Phobius"/>
    </source>
</evidence>
<feature type="transmembrane region" description="Helical" evidence="1">
    <location>
        <begin position="28"/>
        <end position="44"/>
    </location>
</feature>
<gene>
    <name evidence="2" type="ORF">UV09_C0006G0016</name>
</gene>
<evidence type="ECO:0000313" key="2">
    <source>
        <dbReference type="EMBL" id="KKS47307.1"/>
    </source>
</evidence>
<dbReference type="Proteomes" id="UP000034320">
    <property type="component" value="Unassembled WGS sequence"/>
</dbReference>
<reference evidence="2 3" key="1">
    <citation type="journal article" date="2015" name="Nature">
        <title>rRNA introns, odd ribosomes, and small enigmatic genomes across a large radiation of phyla.</title>
        <authorList>
            <person name="Brown C.T."/>
            <person name="Hug L.A."/>
            <person name="Thomas B.C."/>
            <person name="Sharon I."/>
            <person name="Castelle C.J."/>
            <person name="Singh A."/>
            <person name="Wilkins M.J."/>
            <person name="Williams K.H."/>
            <person name="Banfield J.F."/>
        </authorList>
    </citation>
    <scope>NUCLEOTIDE SEQUENCE [LARGE SCALE GENOMIC DNA]</scope>
</reference>
<evidence type="ECO:0000313" key="3">
    <source>
        <dbReference type="Proteomes" id="UP000034320"/>
    </source>
</evidence>
<protein>
    <submittedName>
        <fullName evidence="2">Uncharacterized protein</fullName>
    </submittedName>
</protein>
<dbReference type="AlphaFoldDB" id="A0A0G0ZF05"/>
<keyword evidence="1" id="KW-0472">Membrane</keyword>